<evidence type="ECO:0000256" key="2">
    <source>
        <dbReference type="ARBA" id="ARBA00022833"/>
    </source>
</evidence>
<dbReference type="Proteomes" id="UP000293342">
    <property type="component" value="Unassembled WGS sequence"/>
</dbReference>
<dbReference type="Gene3D" id="3.20.20.140">
    <property type="entry name" value="Metal-dependent hydrolases"/>
    <property type="match status" value="1"/>
</dbReference>
<dbReference type="PANTHER" id="PTHR21240:SF29">
    <property type="entry name" value="AMIDOHYDROLASE-RELATED DOMAIN-CONTAINING PROTEIN"/>
    <property type="match status" value="1"/>
</dbReference>
<reference evidence="7 8" key="1">
    <citation type="submission" date="2019-02" db="EMBL/GenBank/DDBJ databases">
        <title>Kribbella capetownensis sp. nov. and Kribbella speibonae sp. nov., isolated from soil.</title>
        <authorList>
            <person name="Curtis S.M."/>
            <person name="Norton I."/>
            <person name="Everest G.J."/>
            <person name="Meyers P.R."/>
        </authorList>
    </citation>
    <scope>NUCLEOTIDE SEQUENCE [LARGE SCALE GENOMIC DNA]</scope>
    <source>
        <strain evidence="7 8">YM53</strain>
    </source>
</reference>
<keyword evidence="2" id="KW-0862">Zinc</keyword>
<dbReference type="GO" id="GO:0019748">
    <property type="term" value="P:secondary metabolic process"/>
    <property type="evidence" value="ECO:0007669"/>
    <property type="project" value="TreeGrafter"/>
</dbReference>
<feature type="domain" description="Amidohydrolase-related" evidence="6">
    <location>
        <begin position="32"/>
        <end position="306"/>
    </location>
</feature>
<dbReference type="InterPro" id="IPR032466">
    <property type="entry name" value="Metal_Hydrolase"/>
</dbReference>
<dbReference type="GO" id="GO:0005829">
    <property type="term" value="C:cytosol"/>
    <property type="evidence" value="ECO:0007669"/>
    <property type="project" value="TreeGrafter"/>
</dbReference>
<keyword evidence="7" id="KW-0378">Hydrolase</keyword>
<dbReference type="PANTHER" id="PTHR21240">
    <property type="entry name" value="2-AMINO-3-CARBOXYLMUCONATE-6-SEMIALDEHYDE DECARBOXYLASE"/>
    <property type="match status" value="1"/>
</dbReference>
<protein>
    <recommendedName>
        <fullName evidence="5">6-methylsalicylate decarboxylase</fullName>
        <ecNumber evidence="5">4.1.1.52</ecNumber>
    </recommendedName>
</protein>
<organism evidence="7 8">
    <name type="scientific">Kribbella capetownensis</name>
    <dbReference type="NCBI Taxonomy" id="1572659"/>
    <lineage>
        <taxon>Bacteria</taxon>
        <taxon>Bacillati</taxon>
        <taxon>Actinomycetota</taxon>
        <taxon>Actinomycetes</taxon>
        <taxon>Propionibacteriales</taxon>
        <taxon>Kribbellaceae</taxon>
        <taxon>Kribbella</taxon>
    </lineage>
</organism>
<sequence length="334" mass="36147">MGLRLLAFPRPSSRCAPSAPQSRPGGPMTGLIDVHSHFLLPEYVAAAERAGHLRPDGMPGWPEWSVRKQLDLMDQNEIATALLSVSSPGVHFGDDFRAQVLARRMNEAAAELGRDHPGRFGSFASLPLPDVEGALVELNYAYDVLHADGVVLMSNAGGQYPGEPSWEPLWQALNDRSAVVLLHPTSPPQWRQVSLDRPRPMIEFVFDSARAVTDLALTGVFARYLGIRFIVSPAGALPMIADRLDLFQSTFTPPSGGLPSVASQLHTLWYDAAGAPPPDSADRLVFGSGYCFTPTDAVSRQIASLDVAVPGWREHANTNASELISARAHSRART</sequence>
<dbReference type="GO" id="GO:0047596">
    <property type="term" value="F:6-methylsalicylate decarboxylase activity"/>
    <property type="evidence" value="ECO:0007669"/>
    <property type="project" value="UniProtKB-EC"/>
</dbReference>
<dbReference type="AlphaFoldDB" id="A0A4R0K3B7"/>
<dbReference type="InterPro" id="IPR006680">
    <property type="entry name" value="Amidohydro-rel"/>
</dbReference>
<dbReference type="GO" id="GO:0046872">
    <property type="term" value="F:metal ion binding"/>
    <property type="evidence" value="ECO:0007669"/>
    <property type="project" value="UniProtKB-KW"/>
</dbReference>
<dbReference type="Pfam" id="PF04909">
    <property type="entry name" value="Amidohydro_2"/>
    <property type="match status" value="1"/>
</dbReference>
<proteinExistence type="predicted"/>
<accession>A0A4R0K3B7</accession>
<evidence type="ECO:0000256" key="3">
    <source>
        <dbReference type="ARBA" id="ARBA00023239"/>
    </source>
</evidence>
<keyword evidence="8" id="KW-1185">Reference proteome</keyword>
<comment type="catalytic activity">
    <reaction evidence="4">
        <text>6-methylsalicylate + H(+) = 3-methylphenol + CO2</text>
        <dbReference type="Rhea" id="RHEA:23112"/>
        <dbReference type="ChEBI" id="CHEBI:15378"/>
        <dbReference type="ChEBI" id="CHEBI:16526"/>
        <dbReference type="ChEBI" id="CHEBI:17231"/>
        <dbReference type="ChEBI" id="CHEBI:36658"/>
        <dbReference type="EC" id="4.1.1.52"/>
    </reaction>
    <physiologicalReaction direction="left-to-right" evidence="4">
        <dbReference type="Rhea" id="RHEA:23113"/>
    </physiologicalReaction>
</comment>
<keyword evidence="3" id="KW-0456">Lyase</keyword>
<evidence type="ECO:0000313" key="7">
    <source>
        <dbReference type="EMBL" id="TCC52326.1"/>
    </source>
</evidence>
<evidence type="ECO:0000256" key="5">
    <source>
        <dbReference type="ARBA" id="ARBA00038889"/>
    </source>
</evidence>
<gene>
    <name evidence="7" type="ORF">E0H75_00600</name>
</gene>
<dbReference type="GO" id="GO:0016787">
    <property type="term" value="F:hydrolase activity"/>
    <property type="evidence" value="ECO:0007669"/>
    <property type="project" value="UniProtKB-KW"/>
</dbReference>
<dbReference type="EMBL" id="SJKD01000001">
    <property type="protein sequence ID" value="TCC52326.1"/>
    <property type="molecule type" value="Genomic_DNA"/>
</dbReference>
<dbReference type="EC" id="4.1.1.52" evidence="5"/>
<comment type="caution">
    <text evidence="7">The sequence shown here is derived from an EMBL/GenBank/DDBJ whole genome shotgun (WGS) entry which is preliminary data.</text>
</comment>
<name>A0A4R0K3B7_9ACTN</name>
<keyword evidence="1" id="KW-0479">Metal-binding</keyword>
<dbReference type="InterPro" id="IPR032465">
    <property type="entry name" value="ACMSD"/>
</dbReference>
<evidence type="ECO:0000313" key="8">
    <source>
        <dbReference type="Proteomes" id="UP000293342"/>
    </source>
</evidence>
<evidence type="ECO:0000256" key="1">
    <source>
        <dbReference type="ARBA" id="ARBA00022723"/>
    </source>
</evidence>
<dbReference type="OrthoDB" id="149172at2"/>
<evidence type="ECO:0000256" key="4">
    <source>
        <dbReference type="ARBA" id="ARBA00036832"/>
    </source>
</evidence>
<evidence type="ECO:0000259" key="6">
    <source>
        <dbReference type="Pfam" id="PF04909"/>
    </source>
</evidence>
<dbReference type="SUPFAM" id="SSF51556">
    <property type="entry name" value="Metallo-dependent hydrolases"/>
    <property type="match status" value="1"/>
</dbReference>